<protein>
    <recommendedName>
        <fullName evidence="3">GNAT family N-acetyltransferase</fullName>
    </recommendedName>
</protein>
<proteinExistence type="predicted"/>
<evidence type="ECO:0000313" key="2">
    <source>
        <dbReference type="Proteomes" id="UP000077748"/>
    </source>
</evidence>
<reference evidence="1 2" key="1">
    <citation type="submission" date="2016-05" db="EMBL/GenBank/DDBJ databases">
        <title>Genome Sequence of Pseudomonas citronellolis Strain SJTE-3, an Estrogens and Persistent Organic Pollutants degradation strain.</title>
        <authorList>
            <person name="Liang R."/>
        </authorList>
    </citation>
    <scope>NUCLEOTIDE SEQUENCE [LARGE SCALE GENOMIC DNA]</scope>
    <source>
        <strain evidence="1 2">SJTE-3</strain>
    </source>
</reference>
<organism evidence="1 2">
    <name type="scientific">Pseudomonas citronellolis</name>
    <dbReference type="NCBI Taxonomy" id="53408"/>
    <lineage>
        <taxon>Bacteria</taxon>
        <taxon>Pseudomonadati</taxon>
        <taxon>Pseudomonadota</taxon>
        <taxon>Gammaproteobacteria</taxon>
        <taxon>Pseudomonadales</taxon>
        <taxon>Pseudomonadaceae</taxon>
        <taxon>Pseudomonas</taxon>
    </lineage>
</organism>
<accession>A0A1A9KGZ9</accession>
<dbReference type="RefSeq" id="WP_023105833.1">
    <property type="nucleotide sequence ID" value="NZ_CP015878.1"/>
</dbReference>
<name>A0A1A9KGZ9_9PSED</name>
<dbReference type="EMBL" id="CP015878">
    <property type="protein sequence ID" value="ANI16263.1"/>
    <property type="molecule type" value="Genomic_DNA"/>
</dbReference>
<dbReference type="Gene3D" id="3.40.630.30">
    <property type="match status" value="1"/>
</dbReference>
<dbReference type="InterPro" id="IPR016181">
    <property type="entry name" value="Acyl_CoA_acyltransferase"/>
</dbReference>
<dbReference type="Proteomes" id="UP000077748">
    <property type="component" value="Chromosome"/>
</dbReference>
<sequence length="87" mass="9554">MSPTLRRASPEDAPAISAVILRSLRQSTAQDYPASVIERVARSFDVDAVRRLIARREVFVALEDGQAVSTASLDRAVVRSVFVDPAW</sequence>
<dbReference type="SUPFAM" id="SSF55729">
    <property type="entry name" value="Acyl-CoA N-acyltransferases (Nat)"/>
    <property type="match status" value="1"/>
</dbReference>
<evidence type="ECO:0000313" key="1">
    <source>
        <dbReference type="EMBL" id="ANI16263.1"/>
    </source>
</evidence>
<gene>
    <name evidence="1" type="ORF">A9C11_20805</name>
</gene>
<dbReference type="AlphaFoldDB" id="A0A1A9KGZ9"/>
<evidence type="ECO:0008006" key="3">
    <source>
        <dbReference type="Google" id="ProtNLM"/>
    </source>
</evidence>